<reference evidence="1" key="1">
    <citation type="submission" date="2019-08" db="EMBL/GenBank/DDBJ databases">
        <authorList>
            <person name="Kucharzyk K."/>
            <person name="Murdoch R.W."/>
            <person name="Higgins S."/>
            <person name="Loffler F."/>
        </authorList>
    </citation>
    <scope>NUCLEOTIDE SEQUENCE</scope>
</reference>
<proteinExistence type="predicted"/>
<accession>A0A644XY36</accession>
<dbReference type="EMBL" id="VSSQ01003524">
    <property type="protein sequence ID" value="MPM21115.1"/>
    <property type="molecule type" value="Genomic_DNA"/>
</dbReference>
<protein>
    <submittedName>
        <fullName evidence="1">Uncharacterized protein</fullName>
    </submittedName>
</protein>
<organism evidence="1">
    <name type="scientific">bioreactor metagenome</name>
    <dbReference type="NCBI Taxonomy" id="1076179"/>
    <lineage>
        <taxon>unclassified sequences</taxon>
        <taxon>metagenomes</taxon>
        <taxon>ecological metagenomes</taxon>
    </lineage>
</organism>
<sequence length="163" mass="18199">MLYFNWFANSFITDSVGAAFAGQAFIEQYFCPCDFFSAVHRCHLEIFTVFSNADNAFQPLCLDFVDVHHACAGNADDQHLLTFDAPVLDELVEAVGIAGFQKHCGLFIFFRIRYQVFAEISGAESVVDESVQFFRLAEIGRCIVVEHLALLPGDDAGDLLCRQ</sequence>
<evidence type="ECO:0000313" key="1">
    <source>
        <dbReference type="EMBL" id="MPM21115.1"/>
    </source>
</evidence>
<dbReference type="AlphaFoldDB" id="A0A644XY36"/>
<name>A0A644XY36_9ZZZZ</name>
<comment type="caution">
    <text evidence="1">The sequence shown here is derived from an EMBL/GenBank/DDBJ whole genome shotgun (WGS) entry which is preliminary data.</text>
</comment>
<gene>
    <name evidence="1" type="ORF">SDC9_67558</name>
</gene>